<dbReference type="SUPFAM" id="SSF52047">
    <property type="entry name" value="RNI-like"/>
    <property type="match status" value="1"/>
</dbReference>
<sequence length="446" mass="50795">MTTLVKNTVPGGSRLSMPQELIDFTLDFLHDDIPTLRACSLVSRAFLPCSRYHIYSNVFIVHVRDLDIFREQYAGQVYQCQNLAALLEHSPHLAPLVRRFGIHGKSWMTNVLKDTSLFPTIQSLRNLSHLEFISSTTRGRFPVETYSLFLAALRSPSLKTLILKGINFQNDGRFVFEDAFTAAAANPALKHLSLVDSYRGGVETSEPYPPIRPPPSGLPALESLSISGTQNISRLFFTQYLYSISGIRRLSLQMDPVTPCSLIQSLLNEMQETLECFTLDIDPKIRRQVGLDLSRHRNLSSLYTIVPDFFPGLYSVPEMRLNPTLRTLTVEHVSRPNTNSVEYSLRVCAEVDRLALPALEHVHIRRHVPLDDRCYYWAACDCEVQWDAEDLDGWRRQVEESMPLLKDRGILEVELTNRRYIVFLSDRADVDLFPVARGNDYQSAFA</sequence>
<organism evidence="1 2">
    <name type="scientific">Armillaria ostoyae</name>
    <name type="common">Armillaria root rot fungus</name>
    <dbReference type="NCBI Taxonomy" id="47428"/>
    <lineage>
        <taxon>Eukaryota</taxon>
        <taxon>Fungi</taxon>
        <taxon>Dikarya</taxon>
        <taxon>Basidiomycota</taxon>
        <taxon>Agaricomycotina</taxon>
        <taxon>Agaricomycetes</taxon>
        <taxon>Agaricomycetidae</taxon>
        <taxon>Agaricales</taxon>
        <taxon>Marasmiineae</taxon>
        <taxon>Physalacriaceae</taxon>
        <taxon>Armillaria</taxon>
    </lineage>
</organism>
<dbReference type="Proteomes" id="UP000219338">
    <property type="component" value="Unassembled WGS sequence"/>
</dbReference>
<proteinExistence type="predicted"/>
<dbReference type="Gene3D" id="3.80.10.10">
    <property type="entry name" value="Ribonuclease Inhibitor"/>
    <property type="match status" value="1"/>
</dbReference>
<gene>
    <name evidence="1" type="ORF">ARMOST_17584</name>
</gene>
<dbReference type="OMA" id="MQETLEC"/>
<dbReference type="OrthoDB" id="2828997at2759"/>
<evidence type="ECO:0000313" key="2">
    <source>
        <dbReference type="Proteomes" id="UP000219338"/>
    </source>
</evidence>
<evidence type="ECO:0000313" key="1">
    <source>
        <dbReference type="EMBL" id="SJL14129.1"/>
    </source>
</evidence>
<evidence type="ECO:0008006" key="3">
    <source>
        <dbReference type="Google" id="ProtNLM"/>
    </source>
</evidence>
<keyword evidence="2" id="KW-1185">Reference proteome</keyword>
<reference evidence="2" key="1">
    <citation type="journal article" date="2017" name="Nat. Ecol. Evol.">
        <title>Genome expansion and lineage-specific genetic innovations in the forest pathogenic fungi Armillaria.</title>
        <authorList>
            <person name="Sipos G."/>
            <person name="Prasanna A.N."/>
            <person name="Walter M.C."/>
            <person name="O'Connor E."/>
            <person name="Balint B."/>
            <person name="Krizsan K."/>
            <person name="Kiss B."/>
            <person name="Hess J."/>
            <person name="Varga T."/>
            <person name="Slot J."/>
            <person name="Riley R."/>
            <person name="Boka B."/>
            <person name="Rigling D."/>
            <person name="Barry K."/>
            <person name="Lee J."/>
            <person name="Mihaltcheva S."/>
            <person name="LaButti K."/>
            <person name="Lipzen A."/>
            <person name="Waldron R."/>
            <person name="Moloney N.M."/>
            <person name="Sperisen C."/>
            <person name="Kredics L."/>
            <person name="Vagvoelgyi C."/>
            <person name="Patrignani A."/>
            <person name="Fitzpatrick D."/>
            <person name="Nagy I."/>
            <person name="Doyle S."/>
            <person name="Anderson J.B."/>
            <person name="Grigoriev I.V."/>
            <person name="Gueldener U."/>
            <person name="Muensterkoetter M."/>
            <person name="Nagy L.G."/>
        </authorList>
    </citation>
    <scope>NUCLEOTIDE SEQUENCE [LARGE SCALE GENOMIC DNA]</scope>
    <source>
        <strain evidence="2">C18/9</strain>
    </source>
</reference>
<protein>
    <recommendedName>
        <fullName evidence="3">F-box domain-containing protein</fullName>
    </recommendedName>
</protein>
<dbReference type="EMBL" id="FUEG01000022">
    <property type="protein sequence ID" value="SJL14129.1"/>
    <property type="molecule type" value="Genomic_DNA"/>
</dbReference>
<dbReference type="InterPro" id="IPR032675">
    <property type="entry name" value="LRR_dom_sf"/>
</dbReference>
<accession>A0A284RZF4</accession>
<dbReference type="AlphaFoldDB" id="A0A284RZF4"/>
<name>A0A284RZF4_ARMOS</name>